<sequence length="168" mass="18812">MSEDEIRLADVVCAIIMTPENIKGDTWCQQNETSRNRSVKEFEPKDNVVIQPITKQIQSNVISCAPQNTTEPTKFYPSSGVMDLTSMKHLDIGIINSAGDTSRHAVSVRSSVEKEMGKDFSFKSLFLHPSKVPIEQSKATLQQITALLDEQMPDFAELPNELQGHLHR</sequence>
<dbReference type="Proteomes" id="UP000507470">
    <property type="component" value="Unassembled WGS sequence"/>
</dbReference>
<dbReference type="EMBL" id="CACVKT020003486">
    <property type="protein sequence ID" value="CAC5384132.1"/>
    <property type="molecule type" value="Genomic_DNA"/>
</dbReference>
<dbReference type="AlphaFoldDB" id="A0A6J8BKD2"/>
<name>A0A6J8BKD2_MYTCO</name>
<accession>A0A6J8BKD2</accession>
<evidence type="ECO:0000313" key="2">
    <source>
        <dbReference type="Proteomes" id="UP000507470"/>
    </source>
</evidence>
<keyword evidence="2" id="KW-1185">Reference proteome</keyword>
<gene>
    <name evidence="1" type="ORF">MCOR_19806</name>
</gene>
<organism evidence="1 2">
    <name type="scientific">Mytilus coruscus</name>
    <name type="common">Sea mussel</name>
    <dbReference type="NCBI Taxonomy" id="42192"/>
    <lineage>
        <taxon>Eukaryota</taxon>
        <taxon>Metazoa</taxon>
        <taxon>Spiralia</taxon>
        <taxon>Lophotrochozoa</taxon>
        <taxon>Mollusca</taxon>
        <taxon>Bivalvia</taxon>
        <taxon>Autobranchia</taxon>
        <taxon>Pteriomorphia</taxon>
        <taxon>Mytilida</taxon>
        <taxon>Mytiloidea</taxon>
        <taxon>Mytilidae</taxon>
        <taxon>Mytilinae</taxon>
        <taxon>Mytilus</taxon>
    </lineage>
</organism>
<reference evidence="1 2" key="1">
    <citation type="submission" date="2020-06" db="EMBL/GenBank/DDBJ databases">
        <authorList>
            <person name="Li R."/>
            <person name="Bekaert M."/>
        </authorList>
    </citation>
    <scope>NUCLEOTIDE SEQUENCE [LARGE SCALE GENOMIC DNA]</scope>
    <source>
        <strain evidence="2">wild</strain>
    </source>
</reference>
<protein>
    <submittedName>
        <fullName evidence="1">Uncharacterized protein</fullName>
    </submittedName>
</protein>
<proteinExistence type="predicted"/>
<evidence type="ECO:0000313" key="1">
    <source>
        <dbReference type="EMBL" id="CAC5384132.1"/>
    </source>
</evidence>